<gene>
    <name evidence="1" type="ORF">EV193_102603</name>
</gene>
<dbReference type="Proteomes" id="UP000294257">
    <property type="component" value="Unassembled WGS sequence"/>
</dbReference>
<accession>A0A4Q7L5S6</accession>
<proteinExistence type="predicted"/>
<dbReference type="AlphaFoldDB" id="A0A4Q7L5S6"/>
<name>A0A4Q7L5S6_9PSEU</name>
<protein>
    <submittedName>
        <fullName evidence="1">Uncharacterized protein</fullName>
    </submittedName>
</protein>
<sequence length="140" mass="14814">MLAVLSVAGALIVGCDAGTEHVCPAVATITGIGVDIEPSLADHATIRACWADRCREQAVQMFTPPATTQMAGRKWGIAILPDMPDAPIDVTLTVYTADRQPVVHERLTIDPVMSYPHGPECGGAAQAGLVVTADKRVRQR</sequence>
<evidence type="ECO:0000313" key="1">
    <source>
        <dbReference type="EMBL" id="RZS43622.1"/>
    </source>
</evidence>
<dbReference type="EMBL" id="SGWQ01000002">
    <property type="protein sequence ID" value="RZS43622.1"/>
    <property type="molecule type" value="Genomic_DNA"/>
</dbReference>
<evidence type="ECO:0000313" key="2">
    <source>
        <dbReference type="Proteomes" id="UP000294257"/>
    </source>
</evidence>
<keyword evidence="2" id="KW-1185">Reference proteome</keyword>
<organism evidence="1 2">
    <name type="scientific">Herbihabitans rhizosphaerae</name>
    <dbReference type="NCBI Taxonomy" id="1872711"/>
    <lineage>
        <taxon>Bacteria</taxon>
        <taxon>Bacillati</taxon>
        <taxon>Actinomycetota</taxon>
        <taxon>Actinomycetes</taxon>
        <taxon>Pseudonocardiales</taxon>
        <taxon>Pseudonocardiaceae</taxon>
        <taxon>Herbihabitans</taxon>
    </lineage>
</organism>
<comment type="caution">
    <text evidence="1">The sequence shown here is derived from an EMBL/GenBank/DDBJ whole genome shotgun (WGS) entry which is preliminary data.</text>
</comment>
<reference evidence="1 2" key="1">
    <citation type="submission" date="2019-02" db="EMBL/GenBank/DDBJ databases">
        <title>Genomic Encyclopedia of Type Strains, Phase IV (KMG-IV): sequencing the most valuable type-strain genomes for metagenomic binning, comparative biology and taxonomic classification.</title>
        <authorList>
            <person name="Goeker M."/>
        </authorList>
    </citation>
    <scope>NUCLEOTIDE SEQUENCE [LARGE SCALE GENOMIC DNA]</scope>
    <source>
        <strain evidence="1 2">DSM 101727</strain>
    </source>
</reference>